<dbReference type="EMBL" id="JBHTCM010000008">
    <property type="protein sequence ID" value="MFC7332927.1"/>
    <property type="molecule type" value="Genomic_DNA"/>
</dbReference>
<evidence type="ECO:0000313" key="2">
    <source>
        <dbReference type="EMBL" id="MFC7332927.1"/>
    </source>
</evidence>
<organism evidence="2 3">
    <name type="scientific">Rhodocista pekingensis</name>
    <dbReference type="NCBI Taxonomy" id="201185"/>
    <lineage>
        <taxon>Bacteria</taxon>
        <taxon>Pseudomonadati</taxon>
        <taxon>Pseudomonadota</taxon>
        <taxon>Alphaproteobacteria</taxon>
        <taxon>Rhodospirillales</taxon>
        <taxon>Azospirillaceae</taxon>
        <taxon>Rhodocista</taxon>
    </lineage>
</organism>
<name>A0ABW2KUT3_9PROT</name>
<evidence type="ECO:0000313" key="3">
    <source>
        <dbReference type="Proteomes" id="UP001596456"/>
    </source>
</evidence>
<dbReference type="RefSeq" id="WP_377357695.1">
    <property type="nucleotide sequence ID" value="NZ_JBHTCM010000008.1"/>
</dbReference>
<proteinExistence type="predicted"/>
<evidence type="ECO:0000256" key="1">
    <source>
        <dbReference type="SAM" id="MobiDB-lite"/>
    </source>
</evidence>
<dbReference type="InterPro" id="IPR010781">
    <property type="entry name" value="DUF1376"/>
</dbReference>
<feature type="compositionally biased region" description="Basic and acidic residues" evidence="1">
    <location>
        <begin position="98"/>
        <end position="114"/>
    </location>
</feature>
<dbReference type="Pfam" id="PF07120">
    <property type="entry name" value="DUF1376"/>
    <property type="match status" value="1"/>
</dbReference>
<sequence>MAEFPALPLWTDAYLGDTTHLTTIEHGAYLLLLMAMWRTPDCSLPDEDKLLARYARLTPGQWARMKPTLMAFFRQKDGRVYQGRLTDEHNLVRQNSKRQSDRARSRWLKNKENADATAMPEACRNDASHTHTHYTVETNVSTGAAAPPDPDDHEAEAFRLGRQIIGPKSGGQVAKLNRHHAGDWAATVRTLHLAATKSEPAAYIGAVVRGERHARAAEVLAETDALYRQLGVI</sequence>
<keyword evidence="3" id="KW-1185">Reference proteome</keyword>
<gene>
    <name evidence="2" type="ORF">ACFQPS_07105</name>
</gene>
<accession>A0ABW2KUT3</accession>
<comment type="caution">
    <text evidence="2">The sequence shown here is derived from an EMBL/GenBank/DDBJ whole genome shotgun (WGS) entry which is preliminary data.</text>
</comment>
<reference evidence="3" key="1">
    <citation type="journal article" date="2019" name="Int. J. Syst. Evol. Microbiol.">
        <title>The Global Catalogue of Microorganisms (GCM) 10K type strain sequencing project: providing services to taxonomists for standard genome sequencing and annotation.</title>
        <authorList>
            <consortium name="The Broad Institute Genomics Platform"/>
            <consortium name="The Broad Institute Genome Sequencing Center for Infectious Disease"/>
            <person name="Wu L."/>
            <person name="Ma J."/>
        </authorList>
    </citation>
    <scope>NUCLEOTIDE SEQUENCE [LARGE SCALE GENOMIC DNA]</scope>
    <source>
        <strain evidence="3">CGMCC 1.16275</strain>
    </source>
</reference>
<feature type="region of interest" description="Disordered" evidence="1">
    <location>
        <begin position="91"/>
        <end position="119"/>
    </location>
</feature>
<dbReference type="Proteomes" id="UP001596456">
    <property type="component" value="Unassembled WGS sequence"/>
</dbReference>
<protein>
    <submittedName>
        <fullName evidence="2">DUF1376 domain-containing protein</fullName>
    </submittedName>
</protein>